<feature type="transmembrane region" description="Helical" evidence="1">
    <location>
        <begin position="84"/>
        <end position="105"/>
    </location>
</feature>
<evidence type="ECO:0000313" key="3">
    <source>
        <dbReference type="Proteomes" id="UP001230496"/>
    </source>
</evidence>
<name>A0AA49J918_9BACT</name>
<dbReference type="InterPro" id="IPR009339">
    <property type="entry name" value="DUF998"/>
</dbReference>
<dbReference type="Pfam" id="PF06197">
    <property type="entry name" value="DUF998"/>
    <property type="match status" value="1"/>
</dbReference>
<feature type="transmembrane region" description="Helical" evidence="1">
    <location>
        <begin position="12"/>
        <end position="34"/>
    </location>
</feature>
<dbReference type="EMBL" id="CP129971">
    <property type="protein sequence ID" value="WKK78604.2"/>
    <property type="molecule type" value="Genomic_DNA"/>
</dbReference>
<keyword evidence="1" id="KW-0472">Membrane</keyword>
<dbReference type="AlphaFoldDB" id="A0AA49J918"/>
<gene>
    <name evidence="2" type="ORF">QYS49_25275</name>
</gene>
<evidence type="ECO:0000256" key="1">
    <source>
        <dbReference type="SAM" id="Phobius"/>
    </source>
</evidence>
<dbReference type="Proteomes" id="UP001230496">
    <property type="component" value="Chromosome"/>
</dbReference>
<feature type="transmembrane region" description="Helical" evidence="1">
    <location>
        <begin position="54"/>
        <end position="77"/>
    </location>
</feature>
<sequence length="211" mass="23711">MKLYLRKILLSSGMLAVVIYLLHILLGGYLWKTYSHLQQPISDLTATGAPNRSLLLLFTNTYGVMALIFAVAFTFFEGRKRHKLVFWGGVSFILLHVISISYSFFPQDFPGAEPTFAGSMHLVVTVLIVPFTILTPLLIGFGLKKEKEWKALGNFSLICGILIIIFGGLAGFFFAKGLPYFGLVERINIGTLQIWTFVMSYKLVKSKHEEH</sequence>
<accession>A0AA49J918</accession>
<reference evidence="2 3" key="1">
    <citation type="submission" date="2023-08" db="EMBL/GenBank/DDBJ databases">
        <title>Comparative genomics and taxonomic characterization of three novel marine species of genus Marivirga.</title>
        <authorList>
            <person name="Muhammad N."/>
            <person name="Kim S.-G."/>
        </authorList>
    </citation>
    <scope>NUCLEOTIDE SEQUENCE [LARGE SCALE GENOMIC DNA]</scope>
    <source>
        <strain evidence="2 3">BDSF4-3</strain>
    </source>
</reference>
<dbReference type="KEGG" id="msaa:QYS49_25275"/>
<evidence type="ECO:0000313" key="2">
    <source>
        <dbReference type="EMBL" id="WKK78604.2"/>
    </source>
</evidence>
<feature type="transmembrane region" description="Helical" evidence="1">
    <location>
        <begin position="155"/>
        <end position="175"/>
    </location>
</feature>
<organism evidence="2 3">
    <name type="scientific">Marivirga salinarum</name>
    <dbReference type="NCBI Taxonomy" id="3059078"/>
    <lineage>
        <taxon>Bacteria</taxon>
        <taxon>Pseudomonadati</taxon>
        <taxon>Bacteroidota</taxon>
        <taxon>Cytophagia</taxon>
        <taxon>Cytophagales</taxon>
        <taxon>Marivirgaceae</taxon>
        <taxon>Marivirga</taxon>
    </lineage>
</organism>
<keyword evidence="3" id="KW-1185">Reference proteome</keyword>
<dbReference type="RefSeq" id="WP_308347148.1">
    <property type="nucleotide sequence ID" value="NZ_CP129971.1"/>
</dbReference>
<keyword evidence="1" id="KW-1133">Transmembrane helix</keyword>
<feature type="transmembrane region" description="Helical" evidence="1">
    <location>
        <begin position="120"/>
        <end position="143"/>
    </location>
</feature>
<protein>
    <submittedName>
        <fullName evidence="2">DUF998 domain-containing protein</fullName>
    </submittedName>
</protein>
<keyword evidence="1" id="KW-0812">Transmembrane</keyword>
<proteinExistence type="predicted"/>